<organism evidence="14 15">
    <name type="scientific">Candidatus Taylorbacteria bacterium RIFCSPHIGHO2_02_FULL_46_13</name>
    <dbReference type="NCBI Taxonomy" id="1802312"/>
    <lineage>
        <taxon>Bacteria</taxon>
        <taxon>Candidatus Tayloriibacteriota</taxon>
    </lineage>
</organism>
<keyword evidence="7 10" id="KW-0067">ATP-binding</keyword>
<dbReference type="InterPro" id="IPR027417">
    <property type="entry name" value="P-loop_NTPase"/>
</dbReference>
<dbReference type="NCBIfam" id="TIGR00174">
    <property type="entry name" value="miaA"/>
    <property type="match status" value="1"/>
</dbReference>
<dbReference type="SUPFAM" id="SSF52540">
    <property type="entry name" value="P-loop containing nucleoside triphosphate hydrolases"/>
    <property type="match status" value="2"/>
</dbReference>
<comment type="similarity">
    <text evidence="3 10 13">Belongs to the IPP transferase family.</text>
</comment>
<evidence type="ECO:0000256" key="8">
    <source>
        <dbReference type="ARBA" id="ARBA00022842"/>
    </source>
</evidence>
<evidence type="ECO:0000256" key="7">
    <source>
        <dbReference type="ARBA" id="ARBA00022840"/>
    </source>
</evidence>
<accession>A0A1G2MQD7</accession>
<feature type="region of interest" description="Interaction with substrate tRNA" evidence="10">
    <location>
        <begin position="35"/>
        <end position="38"/>
    </location>
</feature>
<proteinExistence type="inferred from homology"/>
<keyword evidence="8 10" id="KW-0460">Magnesium</keyword>
<reference evidence="14 15" key="1">
    <citation type="journal article" date="2016" name="Nat. Commun.">
        <title>Thousands of microbial genomes shed light on interconnected biogeochemical processes in an aquifer system.</title>
        <authorList>
            <person name="Anantharaman K."/>
            <person name="Brown C.T."/>
            <person name="Hug L.A."/>
            <person name="Sharon I."/>
            <person name="Castelle C.J."/>
            <person name="Probst A.J."/>
            <person name="Thomas B.C."/>
            <person name="Singh A."/>
            <person name="Wilkins M.J."/>
            <person name="Karaoz U."/>
            <person name="Brodie E.L."/>
            <person name="Williams K.H."/>
            <person name="Hubbard S.S."/>
            <person name="Banfield J.F."/>
        </authorList>
    </citation>
    <scope>NUCLEOTIDE SEQUENCE [LARGE SCALE GENOMIC DNA]</scope>
</reference>
<evidence type="ECO:0000256" key="5">
    <source>
        <dbReference type="ARBA" id="ARBA00022694"/>
    </source>
</evidence>
<dbReference type="GO" id="GO:0052381">
    <property type="term" value="F:tRNA dimethylallyltransferase activity"/>
    <property type="evidence" value="ECO:0007669"/>
    <property type="project" value="UniProtKB-UniRule"/>
</dbReference>
<evidence type="ECO:0000256" key="10">
    <source>
        <dbReference type="HAMAP-Rule" id="MF_00185"/>
    </source>
</evidence>
<dbReference type="Proteomes" id="UP000177565">
    <property type="component" value="Unassembled WGS sequence"/>
</dbReference>
<dbReference type="HAMAP" id="MF_00185">
    <property type="entry name" value="IPP_trans"/>
    <property type="match status" value="1"/>
</dbReference>
<dbReference type="Gene3D" id="1.10.20.140">
    <property type="match status" value="1"/>
</dbReference>
<keyword evidence="6 10" id="KW-0547">Nucleotide-binding</keyword>
<dbReference type="AlphaFoldDB" id="A0A1G2MQD7"/>
<gene>
    <name evidence="10" type="primary">miaA</name>
    <name evidence="14" type="ORF">A3C06_00865</name>
</gene>
<evidence type="ECO:0000256" key="9">
    <source>
        <dbReference type="ARBA" id="ARBA00049563"/>
    </source>
</evidence>
<evidence type="ECO:0000256" key="6">
    <source>
        <dbReference type="ARBA" id="ARBA00022741"/>
    </source>
</evidence>
<comment type="function">
    <text evidence="2 10 12">Catalyzes the transfer of a dimethylallyl group onto the adenine at position 37 in tRNAs that read codons beginning with uridine, leading to the formation of N6-(dimethylallyl)adenosine (i(6)A).</text>
</comment>
<evidence type="ECO:0000256" key="2">
    <source>
        <dbReference type="ARBA" id="ARBA00003213"/>
    </source>
</evidence>
<dbReference type="InterPro" id="IPR039657">
    <property type="entry name" value="Dimethylallyltransferase"/>
</dbReference>
<evidence type="ECO:0000313" key="14">
    <source>
        <dbReference type="EMBL" id="OHA26107.1"/>
    </source>
</evidence>
<dbReference type="EC" id="2.5.1.75" evidence="10"/>
<dbReference type="PANTHER" id="PTHR11088">
    <property type="entry name" value="TRNA DIMETHYLALLYLTRANSFERASE"/>
    <property type="match status" value="1"/>
</dbReference>
<comment type="caution">
    <text evidence="10">Lacks conserved residue(s) required for the propagation of feature annotation.</text>
</comment>
<comment type="cofactor">
    <cofactor evidence="1 10">
        <name>Mg(2+)</name>
        <dbReference type="ChEBI" id="CHEBI:18420"/>
    </cofactor>
</comment>
<evidence type="ECO:0000256" key="1">
    <source>
        <dbReference type="ARBA" id="ARBA00001946"/>
    </source>
</evidence>
<evidence type="ECO:0000256" key="12">
    <source>
        <dbReference type="RuleBase" id="RU003784"/>
    </source>
</evidence>
<feature type="binding site" evidence="10">
    <location>
        <begin position="12"/>
        <end position="17"/>
    </location>
    <ligand>
        <name>substrate</name>
    </ligand>
</feature>
<keyword evidence="4 10" id="KW-0808">Transferase</keyword>
<name>A0A1G2MQD7_9BACT</name>
<dbReference type="PANTHER" id="PTHR11088:SF60">
    <property type="entry name" value="TRNA DIMETHYLALLYLTRANSFERASE"/>
    <property type="match status" value="1"/>
</dbReference>
<comment type="catalytic activity">
    <reaction evidence="9 10 11">
        <text>adenosine(37) in tRNA + dimethylallyl diphosphate = N(6)-dimethylallyladenosine(37) in tRNA + diphosphate</text>
        <dbReference type="Rhea" id="RHEA:26482"/>
        <dbReference type="Rhea" id="RHEA-COMP:10162"/>
        <dbReference type="Rhea" id="RHEA-COMP:10375"/>
        <dbReference type="ChEBI" id="CHEBI:33019"/>
        <dbReference type="ChEBI" id="CHEBI:57623"/>
        <dbReference type="ChEBI" id="CHEBI:74411"/>
        <dbReference type="ChEBI" id="CHEBI:74415"/>
        <dbReference type="EC" id="2.5.1.75"/>
    </reaction>
</comment>
<evidence type="ECO:0000256" key="13">
    <source>
        <dbReference type="RuleBase" id="RU003785"/>
    </source>
</evidence>
<dbReference type="GO" id="GO:0006400">
    <property type="term" value="P:tRNA modification"/>
    <property type="evidence" value="ECO:0007669"/>
    <property type="project" value="TreeGrafter"/>
</dbReference>
<evidence type="ECO:0000313" key="15">
    <source>
        <dbReference type="Proteomes" id="UP000177565"/>
    </source>
</evidence>
<dbReference type="Pfam" id="PF01715">
    <property type="entry name" value="IPPT"/>
    <property type="match status" value="1"/>
</dbReference>
<comment type="caution">
    <text evidence="14">The sequence shown here is derived from an EMBL/GenBank/DDBJ whole genome shotgun (WGS) entry which is preliminary data.</text>
</comment>
<sequence length="300" mass="34484">MKQKIVVVVGSTAVGKSALAVRLARTFNGEIISADSRQVYRGLNIGTGKITHHEMQGVSHHLLDVTNPKKQFSVVRYIVPAEKTIADISSRGKIPIICGGTGFYISALVDGIVLPDVPANPDLRTRLKKKTPSELFQILQKLDPRRAKEIDKYNARRIIRAIEIAEALGNVPKLSALRRYNPLFIGITLAPQELQKRIRVRLFKRMQQDMVAEAKRLHIGGLSWKRMDELGLEYRYLALHLQGKLTRAEMLKKLNTEIWHYAKRQMTWFKRDKRIKWFTDPFSKPTNERIKNIILKFLRI</sequence>
<dbReference type="InterPro" id="IPR018022">
    <property type="entry name" value="IPT"/>
</dbReference>
<feature type="site" description="Interaction with substrate tRNA" evidence="10">
    <location>
        <position position="124"/>
    </location>
</feature>
<evidence type="ECO:0000256" key="3">
    <source>
        <dbReference type="ARBA" id="ARBA00005842"/>
    </source>
</evidence>
<dbReference type="EMBL" id="MHRQ01000027">
    <property type="protein sequence ID" value="OHA26107.1"/>
    <property type="molecule type" value="Genomic_DNA"/>
</dbReference>
<feature type="site" description="Interaction with substrate tRNA" evidence="10">
    <location>
        <position position="101"/>
    </location>
</feature>
<keyword evidence="5 10" id="KW-0819">tRNA processing</keyword>
<protein>
    <recommendedName>
        <fullName evidence="10">tRNA dimethylallyltransferase</fullName>
        <ecNumber evidence="10">2.5.1.75</ecNumber>
    </recommendedName>
    <alternativeName>
        <fullName evidence="10">Dimethylallyl diphosphate:tRNA dimethylallyltransferase</fullName>
        <shortName evidence="10">DMAPP:tRNA dimethylallyltransferase</shortName>
        <shortName evidence="10">DMATase</shortName>
    </alternativeName>
    <alternativeName>
        <fullName evidence="10">Isopentenyl-diphosphate:tRNA isopentenyltransferase</fullName>
        <shortName evidence="10">IPP transferase</shortName>
        <shortName evidence="10">IPPT</shortName>
        <shortName evidence="10">IPTase</shortName>
    </alternativeName>
</protein>
<evidence type="ECO:0000256" key="4">
    <source>
        <dbReference type="ARBA" id="ARBA00022679"/>
    </source>
</evidence>
<evidence type="ECO:0000256" key="11">
    <source>
        <dbReference type="RuleBase" id="RU003783"/>
    </source>
</evidence>
<dbReference type="STRING" id="1802312.A3C06_00865"/>
<comment type="subunit">
    <text evidence="10">Monomer.</text>
</comment>
<dbReference type="Gene3D" id="3.40.50.300">
    <property type="entry name" value="P-loop containing nucleotide triphosphate hydrolases"/>
    <property type="match status" value="1"/>
</dbReference>
<feature type="binding site" evidence="10">
    <location>
        <begin position="10"/>
        <end position="17"/>
    </location>
    <ligand>
        <name>ATP</name>
        <dbReference type="ChEBI" id="CHEBI:30616"/>
    </ligand>
</feature>
<dbReference type="GO" id="GO:0005524">
    <property type="term" value="F:ATP binding"/>
    <property type="evidence" value="ECO:0007669"/>
    <property type="project" value="UniProtKB-UniRule"/>
</dbReference>